<dbReference type="HOGENOM" id="CLU_2184622_0_0_1"/>
<comment type="caution">
    <text evidence="1">The sequence shown here is derived from an EMBL/GenBank/DDBJ whole genome shotgun (WGS) entry which is preliminary data.</text>
</comment>
<dbReference type="InterPro" id="IPR036052">
    <property type="entry name" value="TrpB-like_PALP_sf"/>
</dbReference>
<gene>
    <name evidence="1" type="ORF">Moror_10356</name>
</gene>
<organism evidence="1 2">
    <name type="scientific">Moniliophthora roreri (strain MCA 2997)</name>
    <name type="common">Cocoa frosty pod rot fungus</name>
    <name type="synonym">Crinipellis roreri</name>
    <dbReference type="NCBI Taxonomy" id="1381753"/>
    <lineage>
        <taxon>Eukaryota</taxon>
        <taxon>Fungi</taxon>
        <taxon>Dikarya</taxon>
        <taxon>Basidiomycota</taxon>
        <taxon>Agaricomycotina</taxon>
        <taxon>Agaricomycetes</taxon>
        <taxon>Agaricomycetidae</taxon>
        <taxon>Agaricales</taxon>
        <taxon>Marasmiineae</taxon>
        <taxon>Marasmiaceae</taxon>
        <taxon>Moniliophthora</taxon>
    </lineage>
</organism>
<proteinExistence type="predicted"/>
<evidence type="ECO:0000313" key="2">
    <source>
        <dbReference type="Proteomes" id="UP000017559"/>
    </source>
</evidence>
<sequence length="109" mass="12250">MTKVHNEGENVDMVHFHEFSPKASGTLGASRPSARVLKMALERQRGILCVSVQDELSMRAAIQFAEDHKIVVELAYSTPLVPAYYPELLIHTAPIELWFLSPVVDSNRF</sequence>
<dbReference type="STRING" id="1381753.V2XHJ3"/>
<dbReference type="Proteomes" id="UP000017559">
    <property type="component" value="Unassembled WGS sequence"/>
</dbReference>
<dbReference type="AlphaFoldDB" id="V2XHJ3"/>
<protein>
    <submittedName>
        <fullName evidence="1">Tryptophan synthase beta subunit-like PLP-dependent enzyme</fullName>
    </submittedName>
</protein>
<dbReference type="KEGG" id="mrr:Moror_10356"/>
<evidence type="ECO:0000313" key="1">
    <source>
        <dbReference type="EMBL" id="ESK91990.1"/>
    </source>
</evidence>
<dbReference type="OrthoDB" id="7773036at2759"/>
<dbReference type="Gene3D" id="3.40.50.1100">
    <property type="match status" value="1"/>
</dbReference>
<name>V2XHJ3_MONRO</name>
<keyword evidence="2" id="KW-1185">Reference proteome</keyword>
<dbReference type="EMBL" id="AWSO01000306">
    <property type="protein sequence ID" value="ESK91990.1"/>
    <property type="molecule type" value="Genomic_DNA"/>
</dbReference>
<accession>V2XHJ3</accession>
<reference evidence="1 2" key="1">
    <citation type="journal article" date="2014" name="BMC Genomics">
        <title>Genome and secretome analysis of the hemibiotrophic fungal pathogen, Moniliophthora roreri, which causes frosty pod rot disease of cacao: mechanisms of the biotrophic and necrotrophic phases.</title>
        <authorList>
            <person name="Meinhardt L.W."/>
            <person name="Costa G.G.L."/>
            <person name="Thomazella D.P.T."/>
            <person name="Teixeira P.J.P.L."/>
            <person name="Carazzolle M.F."/>
            <person name="Schuster S.C."/>
            <person name="Carlson J.E."/>
            <person name="Guiltinan M.J."/>
            <person name="Mieczkowski P."/>
            <person name="Farmer A."/>
            <person name="Ramaraj T."/>
            <person name="Crozier J."/>
            <person name="Davis R.E."/>
            <person name="Shao J."/>
            <person name="Melnick R.L."/>
            <person name="Pereira G.A.G."/>
            <person name="Bailey B.A."/>
        </authorList>
    </citation>
    <scope>NUCLEOTIDE SEQUENCE [LARGE SCALE GENOMIC DNA]</scope>
    <source>
        <strain evidence="1 2">MCA 2997</strain>
    </source>
</reference>